<evidence type="ECO:0000256" key="3">
    <source>
        <dbReference type="ARBA" id="ARBA00022475"/>
    </source>
</evidence>
<dbReference type="CDD" id="cd06261">
    <property type="entry name" value="TM_PBP2"/>
    <property type="match status" value="1"/>
</dbReference>
<dbReference type="InterPro" id="IPR050809">
    <property type="entry name" value="UgpAE/MalFG_permease"/>
</dbReference>
<organism evidence="9 10">
    <name type="scientific">Paenibacillus flagellatus</name>
    <dbReference type="NCBI Taxonomy" id="2211139"/>
    <lineage>
        <taxon>Bacteria</taxon>
        <taxon>Bacillati</taxon>
        <taxon>Bacillota</taxon>
        <taxon>Bacilli</taxon>
        <taxon>Bacillales</taxon>
        <taxon>Paenibacillaceae</taxon>
        <taxon>Paenibacillus</taxon>
    </lineage>
</organism>
<comment type="caution">
    <text evidence="9">The sequence shown here is derived from an EMBL/GenBank/DDBJ whole genome shotgun (WGS) entry which is preliminary data.</text>
</comment>
<dbReference type="Proteomes" id="UP000247476">
    <property type="component" value="Unassembled WGS sequence"/>
</dbReference>
<proteinExistence type="inferred from homology"/>
<feature type="transmembrane region" description="Helical" evidence="7">
    <location>
        <begin position="176"/>
        <end position="203"/>
    </location>
</feature>
<keyword evidence="3" id="KW-1003">Cell membrane</keyword>
<keyword evidence="5 7" id="KW-1133">Transmembrane helix</keyword>
<evidence type="ECO:0000259" key="8">
    <source>
        <dbReference type="PROSITE" id="PS50928"/>
    </source>
</evidence>
<dbReference type="OrthoDB" id="9785836at2"/>
<dbReference type="PROSITE" id="PS50928">
    <property type="entry name" value="ABC_TM1"/>
    <property type="match status" value="1"/>
</dbReference>
<feature type="transmembrane region" description="Helical" evidence="7">
    <location>
        <begin position="284"/>
        <end position="305"/>
    </location>
</feature>
<dbReference type="Gene3D" id="1.10.3720.10">
    <property type="entry name" value="MetI-like"/>
    <property type="match status" value="1"/>
</dbReference>
<evidence type="ECO:0000256" key="1">
    <source>
        <dbReference type="ARBA" id="ARBA00004651"/>
    </source>
</evidence>
<dbReference type="GO" id="GO:0005886">
    <property type="term" value="C:plasma membrane"/>
    <property type="evidence" value="ECO:0007669"/>
    <property type="project" value="UniProtKB-SubCell"/>
</dbReference>
<protein>
    <submittedName>
        <fullName evidence="9">Protein lplB</fullName>
    </submittedName>
</protein>
<dbReference type="EMBL" id="QJVJ01000007">
    <property type="protein sequence ID" value="PYI53427.1"/>
    <property type="molecule type" value="Genomic_DNA"/>
</dbReference>
<dbReference type="InterPro" id="IPR000515">
    <property type="entry name" value="MetI-like"/>
</dbReference>
<comment type="subcellular location">
    <subcellularLocation>
        <location evidence="1 7">Cell membrane</location>
        <topology evidence="1 7">Multi-pass membrane protein</topology>
    </subcellularLocation>
</comment>
<feature type="transmembrane region" description="Helical" evidence="7">
    <location>
        <begin position="96"/>
        <end position="115"/>
    </location>
</feature>
<evidence type="ECO:0000256" key="5">
    <source>
        <dbReference type="ARBA" id="ARBA00022989"/>
    </source>
</evidence>
<dbReference type="GO" id="GO:0055085">
    <property type="term" value="P:transmembrane transport"/>
    <property type="evidence" value="ECO:0007669"/>
    <property type="project" value="InterPro"/>
</dbReference>
<sequence>MRTCALGGPSCCQKGGFLLFRKAKSVDTVVLLLLALPGLAHFLVFKYIPLAGNVIAFQDYNMFAGVFHSKWVGLKHFIFMFQYAEFALVLKNSLKYGLYSILFGFPAPLLLALLLNEIRLSWFKRATQTMLYLPHFLSWVIVGGIFTELLSRQGLVNRLLGEWFGMEAISFLTEPRYFMGMVIGLGVWKEVGWSMIIYLAAISGINPNLYEAAMVDGAGRLKQAWHITLPSLLPAIVVLLLLQIGNILDANVEQVLFFLNPLVREAGEVFDTYVYRVGLMGGQYSYTTAIGVFKAVVGIVLVVGLNKLSRRTTGESIY</sequence>
<dbReference type="InterPro" id="IPR035906">
    <property type="entry name" value="MetI-like_sf"/>
</dbReference>
<dbReference type="SUPFAM" id="SSF161098">
    <property type="entry name" value="MetI-like"/>
    <property type="match status" value="1"/>
</dbReference>
<evidence type="ECO:0000256" key="6">
    <source>
        <dbReference type="ARBA" id="ARBA00023136"/>
    </source>
</evidence>
<evidence type="ECO:0000256" key="4">
    <source>
        <dbReference type="ARBA" id="ARBA00022692"/>
    </source>
</evidence>
<name>A0A2V5KQ80_9BACL</name>
<evidence type="ECO:0000313" key="10">
    <source>
        <dbReference type="Proteomes" id="UP000247476"/>
    </source>
</evidence>
<feature type="transmembrane region" description="Helical" evidence="7">
    <location>
        <begin position="29"/>
        <end position="48"/>
    </location>
</feature>
<accession>A0A2V5KQ80</accession>
<dbReference type="PANTHER" id="PTHR43227">
    <property type="entry name" value="BLL4140 PROTEIN"/>
    <property type="match status" value="1"/>
</dbReference>
<evidence type="ECO:0000313" key="9">
    <source>
        <dbReference type="EMBL" id="PYI53427.1"/>
    </source>
</evidence>
<dbReference type="AlphaFoldDB" id="A0A2V5KQ80"/>
<feature type="transmembrane region" description="Helical" evidence="7">
    <location>
        <begin position="136"/>
        <end position="156"/>
    </location>
</feature>
<feature type="domain" description="ABC transmembrane type-1" evidence="8">
    <location>
        <begin position="90"/>
        <end position="305"/>
    </location>
</feature>
<reference evidence="9 10" key="1">
    <citation type="submission" date="2018-05" db="EMBL/GenBank/DDBJ databases">
        <title>Paenibacillus flagellatus sp. nov., isolated from selenium mineral soil.</title>
        <authorList>
            <person name="Dai X."/>
        </authorList>
    </citation>
    <scope>NUCLEOTIDE SEQUENCE [LARGE SCALE GENOMIC DNA]</scope>
    <source>
        <strain evidence="9 10">DXL2</strain>
    </source>
</reference>
<dbReference type="PANTHER" id="PTHR43227:SF11">
    <property type="entry name" value="BLL4140 PROTEIN"/>
    <property type="match status" value="1"/>
</dbReference>
<evidence type="ECO:0000256" key="2">
    <source>
        <dbReference type="ARBA" id="ARBA00022448"/>
    </source>
</evidence>
<comment type="similarity">
    <text evidence="7">Belongs to the binding-protein-dependent transport system permease family.</text>
</comment>
<keyword evidence="2 7" id="KW-0813">Transport</keyword>
<evidence type="ECO:0000256" key="7">
    <source>
        <dbReference type="RuleBase" id="RU363032"/>
    </source>
</evidence>
<keyword evidence="6 7" id="KW-0472">Membrane</keyword>
<keyword evidence="4 7" id="KW-0812">Transmembrane</keyword>
<dbReference type="Pfam" id="PF00528">
    <property type="entry name" value="BPD_transp_1"/>
    <property type="match status" value="1"/>
</dbReference>
<feature type="transmembrane region" description="Helical" evidence="7">
    <location>
        <begin position="224"/>
        <end position="248"/>
    </location>
</feature>
<gene>
    <name evidence="9" type="ORF">DLM86_16760</name>
</gene>
<keyword evidence="10" id="KW-1185">Reference proteome</keyword>